<protein>
    <submittedName>
        <fullName evidence="3">Spore coat protein U domain-containing protein</fullName>
    </submittedName>
</protein>
<keyword evidence="3" id="KW-0946">Virion</keyword>
<dbReference type="InterPro" id="IPR053167">
    <property type="entry name" value="Spore_coat_component"/>
</dbReference>
<sequence>MTNVLTRFRAAGVLIATLAAGLFASAPAQAGSSAGTIGVSLTVTAACAVNAATSVAATIGQLGSISFASQPGIFSNTDAAMVATGGGSGISVLCSPGLTPTFTVGAGANDDSTFHYLASNGSKVAYHLYSDAGRTSEITIGQVLNLGTATSTAFNVPIYGRVSSNGAALPAGNYTDTVQVTLAW</sequence>
<keyword evidence="3" id="KW-0167">Capsid protein</keyword>
<dbReference type="SMART" id="SM00972">
    <property type="entry name" value="SCPU"/>
    <property type="match status" value="1"/>
</dbReference>
<keyword evidence="1" id="KW-0732">Signal</keyword>
<organism evidence="3 4">
    <name type="scientific">Sphingomonas abietis</name>
    <dbReference type="NCBI Taxonomy" id="3012344"/>
    <lineage>
        <taxon>Bacteria</taxon>
        <taxon>Pseudomonadati</taxon>
        <taxon>Pseudomonadota</taxon>
        <taxon>Alphaproteobacteria</taxon>
        <taxon>Sphingomonadales</taxon>
        <taxon>Sphingomonadaceae</taxon>
        <taxon>Sphingomonas</taxon>
    </lineage>
</organism>
<proteinExistence type="predicted"/>
<evidence type="ECO:0000313" key="3">
    <source>
        <dbReference type="EMBL" id="WBO23011.1"/>
    </source>
</evidence>
<dbReference type="EMBL" id="CP115174">
    <property type="protein sequence ID" value="WBO23011.1"/>
    <property type="molecule type" value="Genomic_DNA"/>
</dbReference>
<name>A0ABY7NRD9_9SPHN</name>
<feature type="signal peptide" evidence="1">
    <location>
        <begin position="1"/>
        <end position="30"/>
    </location>
</feature>
<evidence type="ECO:0000313" key="4">
    <source>
        <dbReference type="Proteomes" id="UP001210865"/>
    </source>
</evidence>
<dbReference type="Proteomes" id="UP001210865">
    <property type="component" value="Chromosome"/>
</dbReference>
<feature type="chain" id="PRO_5046369215" evidence="1">
    <location>
        <begin position="31"/>
        <end position="184"/>
    </location>
</feature>
<evidence type="ECO:0000259" key="2">
    <source>
        <dbReference type="Pfam" id="PF05229"/>
    </source>
</evidence>
<keyword evidence="4" id="KW-1185">Reference proteome</keyword>
<reference evidence="3 4" key="1">
    <citation type="submission" date="2022-12" db="EMBL/GenBank/DDBJ databases">
        <title>Sphingomonas abieness sp. nov., an endophytic bacterium isolated from Abies koreana.</title>
        <authorList>
            <person name="Jiang L."/>
            <person name="Lee J."/>
        </authorList>
    </citation>
    <scope>NUCLEOTIDE SEQUENCE [LARGE SCALE GENOMIC DNA]</scope>
    <source>
        <strain evidence="4">PAMB 00755</strain>
    </source>
</reference>
<dbReference type="Pfam" id="PF05229">
    <property type="entry name" value="SCPU"/>
    <property type="match status" value="1"/>
</dbReference>
<evidence type="ECO:0000256" key="1">
    <source>
        <dbReference type="SAM" id="SignalP"/>
    </source>
</evidence>
<dbReference type="InterPro" id="IPR007893">
    <property type="entry name" value="Spore_coat_U/FanG"/>
</dbReference>
<dbReference type="PANTHER" id="PTHR37089:SF4">
    <property type="entry name" value="EXPORTED PROTEIN"/>
    <property type="match status" value="1"/>
</dbReference>
<feature type="domain" description="Spore coat protein U/FanG" evidence="2">
    <location>
        <begin position="35"/>
        <end position="181"/>
    </location>
</feature>
<accession>A0ABY7NRD9</accession>
<dbReference type="RefSeq" id="WP_270077648.1">
    <property type="nucleotide sequence ID" value="NZ_CP115174.1"/>
</dbReference>
<dbReference type="PANTHER" id="PTHR37089">
    <property type="entry name" value="PROTEIN U-RELATED"/>
    <property type="match status" value="1"/>
</dbReference>
<gene>
    <name evidence="3" type="ORF">PBT88_02400</name>
</gene>